<dbReference type="RefSeq" id="WP_229346229.1">
    <property type="nucleotide sequence ID" value="NZ_JAJFAT010000013.1"/>
</dbReference>
<dbReference type="Proteomes" id="UP001199296">
    <property type="component" value="Unassembled WGS sequence"/>
</dbReference>
<keyword evidence="3" id="KW-0444">Lipid biosynthesis</keyword>
<keyword evidence="10" id="KW-0443">Lipid metabolism</keyword>
<gene>
    <name evidence="14" type="ORF">LJ207_09350</name>
</gene>
<dbReference type="InterPro" id="IPR017438">
    <property type="entry name" value="ATP-NAD_kinase_N"/>
</dbReference>
<dbReference type="GO" id="GO:0046872">
    <property type="term" value="F:metal ion binding"/>
    <property type="evidence" value="ECO:0007669"/>
    <property type="project" value="UniProtKB-KW"/>
</dbReference>
<dbReference type="PANTHER" id="PTHR12358">
    <property type="entry name" value="SPHINGOSINE KINASE"/>
    <property type="match status" value="1"/>
</dbReference>
<dbReference type="InterPro" id="IPR016064">
    <property type="entry name" value="NAD/diacylglycerol_kinase_sf"/>
</dbReference>
<dbReference type="NCBIfam" id="TIGR00147">
    <property type="entry name" value="YegS/Rv2252/BmrU family lipid kinase"/>
    <property type="match status" value="1"/>
</dbReference>
<organism evidence="14 15">
    <name type="scientific">Halanaerobium polyolivorans</name>
    <dbReference type="NCBI Taxonomy" id="2886943"/>
    <lineage>
        <taxon>Bacteria</taxon>
        <taxon>Bacillati</taxon>
        <taxon>Bacillota</taxon>
        <taxon>Clostridia</taxon>
        <taxon>Halanaerobiales</taxon>
        <taxon>Halanaerobiaceae</taxon>
        <taxon>Halanaerobium</taxon>
    </lineage>
</organism>
<evidence type="ECO:0000256" key="9">
    <source>
        <dbReference type="ARBA" id="ARBA00022842"/>
    </source>
</evidence>
<evidence type="ECO:0000313" key="14">
    <source>
        <dbReference type="EMBL" id="MCC3145527.1"/>
    </source>
</evidence>
<dbReference type="SUPFAM" id="SSF111331">
    <property type="entry name" value="NAD kinase/diacylglycerol kinase-like"/>
    <property type="match status" value="1"/>
</dbReference>
<reference evidence="14 15" key="1">
    <citation type="submission" date="2021-10" db="EMBL/GenBank/DDBJ databases">
        <authorList>
            <person name="Grouzdev D.S."/>
            <person name="Pantiukh K.S."/>
            <person name="Krutkina M.S."/>
        </authorList>
    </citation>
    <scope>NUCLEOTIDE SEQUENCE [LARGE SCALE GENOMIC DNA]</scope>
    <source>
        <strain evidence="14 15">Z-7514</strain>
    </source>
</reference>
<comment type="similarity">
    <text evidence="2">Belongs to the diacylglycerol/lipid kinase family.</text>
</comment>
<keyword evidence="4" id="KW-0808">Transferase</keyword>
<keyword evidence="11" id="KW-0594">Phospholipid biosynthesis</keyword>
<dbReference type="Gene3D" id="3.40.50.10330">
    <property type="entry name" value="Probable inorganic polyphosphate/atp-NAD kinase, domain 1"/>
    <property type="match status" value="1"/>
</dbReference>
<dbReference type="Pfam" id="PF00781">
    <property type="entry name" value="DAGK_cat"/>
    <property type="match status" value="1"/>
</dbReference>
<evidence type="ECO:0000256" key="2">
    <source>
        <dbReference type="ARBA" id="ARBA00005983"/>
    </source>
</evidence>
<comment type="caution">
    <text evidence="14">The sequence shown here is derived from an EMBL/GenBank/DDBJ whole genome shotgun (WGS) entry which is preliminary data.</text>
</comment>
<accession>A0AAW4X173</accession>
<evidence type="ECO:0000256" key="5">
    <source>
        <dbReference type="ARBA" id="ARBA00022723"/>
    </source>
</evidence>
<dbReference type="InterPro" id="IPR001206">
    <property type="entry name" value="Diacylglycerol_kinase_cat_dom"/>
</dbReference>
<protein>
    <submittedName>
        <fullName evidence="14">Diacylglycerol kinase family lipid kinase</fullName>
    </submittedName>
</protein>
<evidence type="ECO:0000256" key="1">
    <source>
        <dbReference type="ARBA" id="ARBA00001946"/>
    </source>
</evidence>
<evidence type="ECO:0000259" key="13">
    <source>
        <dbReference type="PROSITE" id="PS50146"/>
    </source>
</evidence>
<dbReference type="GO" id="GO:0016301">
    <property type="term" value="F:kinase activity"/>
    <property type="evidence" value="ECO:0007669"/>
    <property type="project" value="UniProtKB-KW"/>
</dbReference>
<dbReference type="EMBL" id="JAJFAT010000013">
    <property type="protein sequence ID" value="MCC3145527.1"/>
    <property type="molecule type" value="Genomic_DNA"/>
</dbReference>
<keyword evidence="5" id="KW-0479">Metal-binding</keyword>
<keyword evidence="6" id="KW-0547">Nucleotide-binding</keyword>
<evidence type="ECO:0000256" key="10">
    <source>
        <dbReference type="ARBA" id="ARBA00023098"/>
    </source>
</evidence>
<keyword evidence="12" id="KW-1208">Phospholipid metabolism</keyword>
<keyword evidence="9" id="KW-0460">Magnesium</keyword>
<evidence type="ECO:0000256" key="11">
    <source>
        <dbReference type="ARBA" id="ARBA00023209"/>
    </source>
</evidence>
<keyword evidence="8" id="KW-0067">ATP-binding</keyword>
<dbReference type="SMART" id="SM00046">
    <property type="entry name" value="DAGKc"/>
    <property type="match status" value="1"/>
</dbReference>
<evidence type="ECO:0000256" key="6">
    <source>
        <dbReference type="ARBA" id="ARBA00022741"/>
    </source>
</evidence>
<dbReference type="PANTHER" id="PTHR12358:SF106">
    <property type="entry name" value="LIPID KINASE YEGS"/>
    <property type="match status" value="1"/>
</dbReference>
<evidence type="ECO:0000256" key="4">
    <source>
        <dbReference type="ARBA" id="ARBA00022679"/>
    </source>
</evidence>
<dbReference type="GO" id="GO:0005886">
    <property type="term" value="C:plasma membrane"/>
    <property type="evidence" value="ECO:0007669"/>
    <property type="project" value="TreeGrafter"/>
</dbReference>
<dbReference type="AlphaFoldDB" id="A0AAW4X173"/>
<evidence type="ECO:0000313" key="15">
    <source>
        <dbReference type="Proteomes" id="UP001199296"/>
    </source>
</evidence>
<evidence type="ECO:0000256" key="7">
    <source>
        <dbReference type="ARBA" id="ARBA00022777"/>
    </source>
</evidence>
<dbReference type="Pfam" id="PF19279">
    <property type="entry name" value="YegS_C"/>
    <property type="match status" value="1"/>
</dbReference>
<dbReference type="InterPro" id="IPR005218">
    <property type="entry name" value="Diacylglycerol/lipid_kinase"/>
</dbReference>
<keyword evidence="7 14" id="KW-0418">Kinase</keyword>
<dbReference type="GO" id="GO:0005524">
    <property type="term" value="F:ATP binding"/>
    <property type="evidence" value="ECO:0007669"/>
    <property type="project" value="UniProtKB-KW"/>
</dbReference>
<dbReference type="PROSITE" id="PS51257">
    <property type="entry name" value="PROKAR_LIPOPROTEIN"/>
    <property type="match status" value="1"/>
</dbReference>
<dbReference type="PROSITE" id="PS50146">
    <property type="entry name" value="DAGK"/>
    <property type="match status" value="1"/>
</dbReference>
<dbReference type="GO" id="GO:0008654">
    <property type="term" value="P:phospholipid biosynthetic process"/>
    <property type="evidence" value="ECO:0007669"/>
    <property type="project" value="UniProtKB-KW"/>
</dbReference>
<evidence type="ECO:0000256" key="8">
    <source>
        <dbReference type="ARBA" id="ARBA00022840"/>
    </source>
</evidence>
<feature type="domain" description="DAGKc" evidence="13">
    <location>
        <begin position="1"/>
        <end position="136"/>
    </location>
</feature>
<dbReference type="Gene3D" id="2.60.200.40">
    <property type="match status" value="1"/>
</dbReference>
<evidence type="ECO:0000256" key="3">
    <source>
        <dbReference type="ARBA" id="ARBA00022516"/>
    </source>
</evidence>
<proteinExistence type="inferred from homology"/>
<keyword evidence="15" id="KW-1185">Reference proteome</keyword>
<dbReference type="InterPro" id="IPR045540">
    <property type="entry name" value="YegS/DAGK_C"/>
</dbReference>
<sequence>MQKILAIVNPVSAGCKTKKNWPKYKKIFLNNNINLDEQFTTHPEHAIKIAEAAVKNSYDYILAVGGDGTVNEIINGIIMAGGLDNIKPKLIIFAQGTGSDLIRSLNISSDINEVIEIIKRKKVKYLDLVKVEYLAHSGEEKTRYFINVGDCGLGAEVVYRVNKSKKIIGGSFSYLLAVFTTLLKYKNKSAELVVDGKNVFSGNLSNVIIANGKYFGGGIKVAPQAELDNGKLNIILLKDFNKLSIAYNLFKAYDGEHLGHPLVESLTGENIKISAEEKIAIEVDGETVGTSPVSFSVYKQKMPILV</sequence>
<name>A0AAW4X173_9FIRM</name>
<dbReference type="InterPro" id="IPR050187">
    <property type="entry name" value="Lipid_Phosphate_FormReg"/>
</dbReference>
<evidence type="ECO:0000256" key="12">
    <source>
        <dbReference type="ARBA" id="ARBA00023264"/>
    </source>
</evidence>
<comment type="cofactor">
    <cofactor evidence="1">
        <name>Mg(2+)</name>
        <dbReference type="ChEBI" id="CHEBI:18420"/>
    </cofactor>
</comment>